<dbReference type="Proteomes" id="UP000054282">
    <property type="component" value="Unassembled WGS sequence"/>
</dbReference>
<sequence>MTQTHENVYDDEEYIDTAKDKNLCHTESKNYYDKHTICVRNMEEDNVLRYAQDNPIRNLK</sequence>
<dbReference type="AlphaFoldDB" id="A0A0L7MA96"/>
<gene>
    <name evidence="1" type="ORF">PFDG_05299</name>
</gene>
<evidence type="ECO:0000313" key="2">
    <source>
        <dbReference type="Proteomes" id="UP000054282"/>
    </source>
</evidence>
<feature type="non-terminal residue" evidence="1">
    <location>
        <position position="60"/>
    </location>
</feature>
<dbReference type="EMBL" id="GG703107">
    <property type="protein sequence ID" value="KOB89746.1"/>
    <property type="molecule type" value="Genomic_DNA"/>
</dbReference>
<dbReference type="KEGG" id="pfd:PFDG_05299"/>
<reference evidence="2" key="1">
    <citation type="submission" date="2006-09" db="EMBL/GenBank/DDBJ databases">
        <title>Annotation of Plasmodium falciparum Dd2.</title>
        <authorList>
            <consortium name="The Broad Institute Genome Sequencing Platform"/>
            <person name="Volkman S.K."/>
            <person name="Neafsey D.E."/>
            <person name="Dash A.P."/>
            <person name="Chitnis C.E."/>
            <person name="Hartl D.L."/>
            <person name="Young S.K."/>
            <person name="Zeng Q."/>
            <person name="Koehrsen M."/>
            <person name="Alvarado L."/>
            <person name="Berlin A."/>
            <person name="Borenstein D."/>
            <person name="Chapman S.B."/>
            <person name="Chen Z."/>
            <person name="Engels R."/>
            <person name="Freedman E."/>
            <person name="Gellesch M."/>
            <person name="Goldberg J."/>
            <person name="Griggs A."/>
            <person name="Gujja S."/>
            <person name="Heilman E.R."/>
            <person name="Heiman D.I."/>
            <person name="Howarth C."/>
            <person name="Jen D."/>
            <person name="Larson L."/>
            <person name="Mehta T."/>
            <person name="Neiman D."/>
            <person name="Park D."/>
            <person name="Pearson M."/>
            <person name="Roberts A."/>
            <person name="Saif S."/>
            <person name="Shea T."/>
            <person name="Shenoy N."/>
            <person name="Sisk P."/>
            <person name="Stolte C."/>
            <person name="Sykes S."/>
            <person name="Walk T."/>
            <person name="White J."/>
            <person name="Yandava C."/>
            <person name="Haas B."/>
            <person name="Henn M.R."/>
            <person name="Nusbaum C."/>
            <person name="Birren B."/>
        </authorList>
    </citation>
    <scope>NUCLEOTIDE SEQUENCE [LARGE SCALE GENOMIC DNA]</scope>
</reference>
<organism evidence="1 2">
    <name type="scientific">Plasmodium falciparum (isolate Dd2)</name>
    <dbReference type="NCBI Taxonomy" id="57267"/>
    <lineage>
        <taxon>Eukaryota</taxon>
        <taxon>Sar</taxon>
        <taxon>Alveolata</taxon>
        <taxon>Apicomplexa</taxon>
        <taxon>Aconoidasida</taxon>
        <taxon>Haemosporida</taxon>
        <taxon>Plasmodiidae</taxon>
        <taxon>Plasmodium</taxon>
        <taxon>Plasmodium (Laverania)</taxon>
    </lineage>
</organism>
<name>A0A0L7MA96_PLAF4</name>
<protein>
    <submittedName>
        <fullName evidence="1">Uncharacterized protein</fullName>
    </submittedName>
</protein>
<reference evidence="2" key="2">
    <citation type="submission" date="2006-09" db="EMBL/GenBank/DDBJ databases">
        <title>The genome sequence of Plasmodium falciparum Dd2.</title>
        <authorList>
            <consortium name="The Broad Institute Genome Sequencing Platform"/>
            <person name="Birren B."/>
            <person name="Lander E."/>
            <person name="Galagan J."/>
            <person name="Nusbaum C."/>
            <person name="Devon K."/>
            <person name="Henn M."/>
            <person name="Jaffe D."/>
            <person name="Butler J."/>
            <person name="Alvarez P."/>
            <person name="Gnerre S."/>
            <person name="Grabherr M."/>
            <person name="Kleber M."/>
            <person name="Mauceli E."/>
            <person name="Brockman W."/>
            <person name="MacCallum I.A."/>
            <person name="Rounsley S."/>
            <person name="Young S."/>
            <person name="LaButti K."/>
            <person name="Pushparaj V."/>
            <person name="DeCaprio D."/>
            <person name="Crawford M."/>
            <person name="Koehrsen M."/>
            <person name="Engels R."/>
            <person name="Montgomery P."/>
            <person name="Pearson M."/>
            <person name="Howarth C."/>
            <person name="Larson L."/>
            <person name="Luoma S."/>
            <person name="White J."/>
            <person name="Kodira C."/>
            <person name="Zeng Q."/>
            <person name="O'Leary S."/>
            <person name="Yandava C."/>
            <person name="Alvarado L."/>
            <person name="Wirth D."/>
            <person name="Volkman S."/>
            <person name="Hartl D."/>
        </authorList>
    </citation>
    <scope>NUCLEOTIDE SEQUENCE [LARGE SCALE GENOMIC DNA]</scope>
</reference>
<evidence type="ECO:0000313" key="1">
    <source>
        <dbReference type="EMBL" id="KOB89746.1"/>
    </source>
</evidence>
<accession>A0A0L7MA96</accession>
<proteinExistence type="predicted"/>